<dbReference type="AlphaFoldDB" id="A0A840YUD2"/>
<evidence type="ECO:0000256" key="1">
    <source>
        <dbReference type="SAM" id="SignalP"/>
    </source>
</evidence>
<dbReference type="SUPFAM" id="SSF101874">
    <property type="entry name" value="YceI-like"/>
    <property type="match status" value="1"/>
</dbReference>
<dbReference type="InterPro" id="IPR036761">
    <property type="entry name" value="TTHA0802/YceI-like_sf"/>
</dbReference>
<keyword evidence="4" id="KW-1185">Reference proteome</keyword>
<dbReference type="Proteomes" id="UP000554342">
    <property type="component" value="Unassembled WGS sequence"/>
</dbReference>
<gene>
    <name evidence="3" type="ORF">FHR23_000158</name>
</gene>
<dbReference type="Gene3D" id="2.40.128.110">
    <property type="entry name" value="Lipid/polyisoprenoid-binding, YceI-like"/>
    <property type="match status" value="1"/>
</dbReference>
<organism evidence="3 4">
    <name type="scientific">Stakelama sediminis</name>
    <dbReference type="NCBI Taxonomy" id="463200"/>
    <lineage>
        <taxon>Bacteria</taxon>
        <taxon>Pseudomonadati</taxon>
        <taxon>Pseudomonadota</taxon>
        <taxon>Alphaproteobacteria</taxon>
        <taxon>Sphingomonadales</taxon>
        <taxon>Sphingomonadaceae</taxon>
        <taxon>Stakelama</taxon>
    </lineage>
</organism>
<comment type="caution">
    <text evidence="3">The sequence shown here is derived from an EMBL/GenBank/DDBJ whole genome shotgun (WGS) entry which is preliminary data.</text>
</comment>
<reference evidence="3 4" key="1">
    <citation type="submission" date="2020-08" db="EMBL/GenBank/DDBJ databases">
        <title>Genomic Encyclopedia of Type Strains, Phase IV (KMG-IV): sequencing the most valuable type-strain genomes for metagenomic binning, comparative biology and taxonomic classification.</title>
        <authorList>
            <person name="Goeker M."/>
        </authorList>
    </citation>
    <scope>NUCLEOTIDE SEQUENCE [LARGE SCALE GENOMIC DNA]</scope>
    <source>
        <strain evidence="3 4">DSM 27203</strain>
    </source>
</reference>
<dbReference type="PANTHER" id="PTHR34406:SF1">
    <property type="entry name" value="PROTEIN YCEI"/>
    <property type="match status" value="1"/>
</dbReference>
<dbReference type="SMART" id="SM00867">
    <property type="entry name" value="YceI"/>
    <property type="match status" value="1"/>
</dbReference>
<dbReference type="EMBL" id="JACIJI010000001">
    <property type="protein sequence ID" value="MBB5717251.1"/>
    <property type="molecule type" value="Genomic_DNA"/>
</dbReference>
<dbReference type="Pfam" id="PF04264">
    <property type="entry name" value="YceI"/>
    <property type="match status" value="1"/>
</dbReference>
<protein>
    <submittedName>
        <fullName evidence="3">Polyisoprenoid-binding protein YceI</fullName>
    </submittedName>
</protein>
<feature type="chain" id="PRO_5032921897" evidence="1">
    <location>
        <begin position="19"/>
        <end position="202"/>
    </location>
</feature>
<sequence length="202" mass="21433">MRVLLIGGLLLAASPVLAQQPMPVPGKAEVSRVAAGTYSVDPDHTQAIFTVDHMGFTPLSGMIAGAKGALTIDPAHPGQAKVDVTFDVNNIEGGVEEFTHHLKTPDFFDAEKYPTIHFVSTKVVASGTHATITGNLTIHGVTKPVTLDATFMGAGTNPMNKKGYIGFYGKTTIRRSDFGVGKYVPLVSDSVKLTLHAGFIRE</sequence>
<dbReference type="PANTHER" id="PTHR34406">
    <property type="entry name" value="PROTEIN YCEI"/>
    <property type="match status" value="1"/>
</dbReference>
<feature type="domain" description="Lipid/polyisoprenoid-binding YceI-like" evidence="2">
    <location>
        <begin position="37"/>
        <end position="200"/>
    </location>
</feature>
<dbReference type="RefSeq" id="WP_184001047.1">
    <property type="nucleotide sequence ID" value="NZ_BAABIF010000004.1"/>
</dbReference>
<name>A0A840YUD2_9SPHN</name>
<evidence type="ECO:0000313" key="4">
    <source>
        <dbReference type="Proteomes" id="UP000554342"/>
    </source>
</evidence>
<accession>A0A840YUD2</accession>
<evidence type="ECO:0000259" key="2">
    <source>
        <dbReference type="SMART" id="SM00867"/>
    </source>
</evidence>
<feature type="signal peptide" evidence="1">
    <location>
        <begin position="1"/>
        <end position="18"/>
    </location>
</feature>
<evidence type="ECO:0000313" key="3">
    <source>
        <dbReference type="EMBL" id="MBB5717251.1"/>
    </source>
</evidence>
<proteinExistence type="predicted"/>
<dbReference type="InterPro" id="IPR007372">
    <property type="entry name" value="Lipid/polyisoprenoid-bd_YceI"/>
</dbReference>
<keyword evidence="1" id="KW-0732">Signal</keyword>